<evidence type="ECO:0000313" key="2">
    <source>
        <dbReference type="Proteomes" id="UP001482620"/>
    </source>
</evidence>
<dbReference type="EMBL" id="JAHRIQ010025503">
    <property type="protein sequence ID" value="MEQ2229715.1"/>
    <property type="molecule type" value="Genomic_DNA"/>
</dbReference>
<organism evidence="1 2">
    <name type="scientific">Ilyodon furcidens</name>
    <name type="common">goldbreast splitfin</name>
    <dbReference type="NCBI Taxonomy" id="33524"/>
    <lineage>
        <taxon>Eukaryota</taxon>
        <taxon>Metazoa</taxon>
        <taxon>Chordata</taxon>
        <taxon>Craniata</taxon>
        <taxon>Vertebrata</taxon>
        <taxon>Euteleostomi</taxon>
        <taxon>Actinopterygii</taxon>
        <taxon>Neopterygii</taxon>
        <taxon>Teleostei</taxon>
        <taxon>Neoteleostei</taxon>
        <taxon>Acanthomorphata</taxon>
        <taxon>Ovalentaria</taxon>
        <taxon>Atherinomorphae</taxon>
        <taxon>Cyprinodontiformes</taxon>
        <taxon>Goodeidae</taxon>
        <taxon>Ilyodon</taxon>
    </lineage>
</organism>
<comment type="caution">
    <text evidence="1">The sequence shown here is derived from an EMBL/GenBank/DDBJ whole genome shotgun (WGS) entry which is preliminary data.</text>
</comment>
<proteinExistence type="predicted"/>
<gene>
    <name evidence="1" type="ORF">ILYODFUR_021686</name>
</gene>
<protein>
    <submittedName>
        <fullName evidence="1">Uncharacterized protein</fullName>
    </submittedName>
</protein>
<evidence type="ECO:0000313" key="1">
    <source>
        <dbReference type="EMBL" id="MEQ2229715.1"/>
    </source>
</evidence>
<accession>A0ABV0TBF6</accession>
<keyword evidence="2" id="KW-1185">Reference proteome</keyword>
<sequence>MLQENNTAIKPCTHHPRGESLWWQHDAAQISFFFRSVMTGRWIGLNTRKSWLENLNSKNTARTTSISVYLRSTNSQHMSFYKLNSVKYYRFQGRYINSN</sequence>
<dbReference type="Proteomes" id="UP001482620">
    <property type="component" value="Unassembled WGS sequence"/>
</dbReference>
<name>A0ABV0TBF6_9TELE</name>
<reference evidence="1 2" key="1">
    <citation type="submission" date="2021-06" db="EMBL/GenBank/DDBJ databases">
        <authorList>
            <person name="Palmer J.M."/>
        </authorList>
    </citation>
    <scope>NUCLEOTIDE SEQUENCE [LARGE SCALE GENOMIC DNA]</scope>
    <source>
        <strain evidence="2">if_2019</strain>
        <tissue evidence="1">Muscle</tissue>
    </source>
</reference>